<sequence length="82" mass="9086">MAWKQLCVDCRSVYFVDYCWMCLLGRICLLTEITDCLHPAAVFASIRPACSGKAGTRTLPAFFMLGCRQPCIGMKASSMLNV</sequence>
<proteinExistence type="predicted"/>
<dbReference type="HOGENOM" id="CLU_2553418_0_0_9"/>
<evidence type="ECO:0000313" key="1">
    <source>
        <dbReference type="EMBL" id="BAD76074.1"/>
    </source>
</evidence>
<dbReference type="STRING" id="235909.GK1789"/>
<dbReference type="Proteomes" id="UP000001172">
    <property type="component" value="Chromosome"/>
</dbReference>
<dbReference type="AlphaFoldDB" id="Q5KZ12"/>
<gene>
    <name evidence="1" type="ordered locus">GK1789</name>
</gene>
<organism evidence="1 2">
    <name type="scientific">Geobacillus kaustophilus (strain HTA426)</name>
    <dbReference type="NCBI Taxonomy" id="235909"/>
    <lineage>
        <taxon>Bacteria</taxon>
        <taxon>Bacillati</taxon>
        <taxon>Bacillota</taxon>
        <taxon>Bacilli</taxon>
        <taxon>Bacillales</taxon>
        <taxon>Anoxybacillaceae</taxon>
        <taxon>Geobacillus</taxon>
        <taxon>Geobacillus thermoleovorans group</taxon>
    </lineage>
</organism>
<reference evidence="1 2" key="1">
    <citation type="journal article" date="2004" name="Nucleic Acids Res.">
        <title>Thermoadaptation trait revealed by the genome sequence of thermophilic Geobacillus kaustophilus.</title>
        <authorList>
            <person name="Takami H."/>
            <person name="Takaki Y."/>
            <person name="Chee G.J."/>
            <person name="Nishi S."/>
            <person name="Shimamura S."/>
            <person name="Suzuki H."/>
            <person name="Matsui S."/>
            <person name="Uchiyama I."/>
        </authorList>
    </citation>
    <scope>NUCLEOTIDE SEQUENCE [LARGE SCALE GENOMIC DNA]</scope>
    <source>
        <strain evidence="1 2">HTA426</strain>
    </source>
</reference>
<accession>Q5KZ12</accession>
<dbReference type="KEGG" id="gka:GK1789"/>
<dbReference type="EMBL" id="BA000043">
    <property type="protein sequence ID" value="BAD76074.1"/>
    <property type="molecule type" value="Genomic_DNA"/>
</dbReference>
<keyword evidence="2" id="KW-1185">Reference proteome</keyword>
<evidence type="ECO:0000313" key="2">
    <source>
        <dbReference type="Proteomes" id="UP000001172"/>
    </source>
</evidence>
<protein>
    <submittedName>
        <fullName evidence="1">Uncharacterized protein</fullName>
    </submittedName>
</protein>
<name>Q5KZ12_GEOKA</name>